<keyword evidence="8" id="KW-0418">Kinase</keyword>
<dbReference type="PROSITE" id="PS00107">
    <property type="entry name" value="PROTEIN_KINASE_ATP"/>
    <property type="match status" value="1"/>
</dbReference>
<dbReference type="PANTHER" id="PTHR23150:SF19">
    <property type="entry name" value="FORMYLGLYCINE-GENERATING ENZYME"/>
    <property type="match status" value="1"/>
</dbReference>
<feature type="compositionally biased region" description="Basic and acidic residues" evidence="5">
    <location>
        <begin position="611"/>
        <end position="635"/>
    </location>
</feature>
<keyword evidence="4" id="KW-0175">Coiled coil</keyword>
<dbReference type="Gene3D" id="3.90.1580.10">
    <property type="entry name" value="paralog of FGE (formylglycine-generating enzyme)"/>
    <property type="match status" value="1"/>
</dbReference>
<keyword evidence="1 3" id="KW-0547">Nucleotide-binding</keyword>
<dbReference type="Pfam" id="PF03781">
    <property type="entry name" value="FGE-sulfatase"/>
    <property type="match status" value="1"/>
</dbReference>
<feature type="compositionally biased region" description="Acidic residues" evidence="5">
    <location>
        <begin position="540"/>
        <end position="549"/>
    </location>
</feature>
<dbReference type="InterPro" id="IPR042095">
    <property type="entry name" value="SUMF_sf"/>
</dbReference>
<evidence type="ECO:0000256" key="5">
    <source>
        <dbReference type="SAM" id="MobiDB-lite"/>
    </source>
</evidence>
<evidence type="ECO:0000256" key="2">
    <source>
        <dbReference type="ARBA" id="ARBA00022840"/>
    </source>
</evidence>
<evidence type="ECO:0000256" key="1">
    <source>
        <dbReference type="ARBA" id="ARBA00022741"/>
    </source>
</evidence>
<evidence type="ECO:0000259" key="7">
    <source>
        <dbReference type="PROSITE" id="PS50011"/>
    </source>
</evidence>
<protein>
    <submittedName>
        <fullName evidence="8">Bifunctional serine/threonine-protein kinase/formylglycine-generating enzyme family protein</fullName>
    </submittedName>
</protein>
<keyword evidence="6" id="KW-1133">Transmembrane helix</keyword>
<evidence type="ECO:0000256" key="3">
    <source>
        <dbReference type="PROSITE-ProRule" id="PRU10141"/>
    </source>
</evidence>
<feature type="transmembrane region" description="Helical" evidence="6">
    <location>
        <begin position="1119"/>
        <end position="1142"/>
    </location>
</feature>
<gene>
    <name evidence="8" type="ORF">O0S08_14010</name>
</gene>
<evidence type="ECO:0000313" key="8">
    <source>
        <dbReference type="EMBL" id="WAS97258.1"/>
    </source>
</evidence>
<keyword evidence="6" id="KW-0472">Membrane</keyword>
<feature type="transmembrane region" description="Helical" evidence="6">
    <location>
        <begin position="941"/>
        <end position="962"/>
    </location>
</feature>
<dbReference type="EMBL" id="CP114040">
    <property type="protein sequence ID" value="WAS97258.1"/>
    <property type="molecule type" value="Genomic_DNA"/>
</dbReference>
<dbReference type="SUPFAM" id="SSF56436">
    <property type="entry name" value="C-type lectin-like"/>
    <property type="match status" value="1"/>
</dbReference>
<dbReference type="GO" id="GO:0016301">
    <property type="term" value="F:kinase activity"/>
    <property type="evidence" value="ECO:0007669"/>
    <property type="project" value="UniProtKB-KW"/>
</dbReference>
<proteinExistence type="predicted"/>
<feature type="binding site" evidence="3">
    <location>
        <position position="248"/>
    </location>
    <ligand>
        <name>ATP</name>
        <dbReference type="ChEBI" id="CHEBI:30616"/>
    </ligand>
</feature>
<evidence type="ECO:0000313" key="9">
    <source>
        <dbReference type="Proteomes" id="UP001164459"/>
    </source>
</evidence>
<name>A0ABY7HDB8_9BACT</name>
<sequence>MTDRPRAAGAPARRATARGSLVHQRGVVPVPCFSVVRLEPVVCRVGDRPVVKPGVAPSRHCGGCLLVRHPDDLPRPPPGACAARLTGRGGSASILFVSMNVASPEAALCELLLASFSVDELRAFIHLRYGAAVYALPSSGSAEHIAAETVRVLVSRGAADITLFRHLVDVRPRRHREIVACAQVWGIPEAEVPPAAARPRDEAAYAVSSQLQPGGVLAGYRLEAPLGTGGYGSVWRCVAPDGERVALKILRPDLGHDPAWRARFFRGAERMRKVEHPLIVRVLDTHMGDSEFLFYPMQYIEGRSLRELCRSGKLAVSAVMSLIVRVADALAAAHDHGLVHRDVKPQNILVDREGTPFLTDFDFVVDADAVVHSHTGPVGSYVYVAPEVLQGEVVGPRADIYSLGVTAMFCLRGRDLIPANVAPEFIRKLECSEAEQRVLIKATAADPASRHPDMRAFQRDLESALQRARQQAANREAERRALAERLEARREAERRAQELAEREAAERWAREKTAREAAARVAATRATVVVAPRFLGPERPEDEDDEPDWFEGTAKGQAQGLAPSRKGDLLPAPEGPRVSARAELSGRTQDELNASERAAQAISPLPLPDAPPREAREQQERAEAERKAREAAEREAAEEERAEAERKAREAAERRAAEEREQAERKAAEQAEERAEAERKVREAAERKAAEEAAERKAAEEAEQQERAEAELRWQAWAAIKRERDARIAAEEVTKRADAEREAREAASRTEAERKVAEEAALREKVKTQDLIVERLPDGYNVLCDGASRKFAAQMELIEVLARWPWRSIALRGFSAEEHRTLTNLLDVRGVRGHRTGEQVVQRSGWARRLAVLALLLGLSSAFMPLRSFGFVTESALNGGFENPTLWAIITGPSIFAAFLGVTVGRRGFGRKLGLLHCLCGGIALGLWSLAASPANVHLEVGAKCSIAAAVLVFVAGFIGRVRPHPERSEARAREGEVLVQRLEGGYLILHDGAEHKLKSQAELVELLIRVPWRSIELRGFSADERGALELVLHAPRGRGRGLRLLTSAAFVLGLLSAVFLPDWWHVFSGFSVGAAFFGMLSETRGFGRGLAAIHCLCGGMALVLWYEEATFRISNVRVVIGEVCSIAAAVLVVLAGVVGLFRPHDPNRIEAPLAGVSGASWLRDGLRKFWLDVGAWASAYFLGPRGAHSSEPLSRARRFASVLARLGLALGPVSILGVVLYLAFTSGSEPERETKAPEDTRPDAGEAGSPAAEAPESPVFRVESDPPPVPRPRLVFLEGGSFEMGSTPAEGHVMIPERIPVSAVDEKLHVAEVGPFAICQTEITQGEWKDIMDRESLSKSACGDGDCDDRKPVTGVTRLETLVFLNRLTTRENAVLPEEQRMTLCYGPQELRFEPKCTGYRLPTEAEWEFAARAGTKTPFSFGGSGAELAAAYCEHANGGPLRAGDLPGLVEVTCKDGAPGLGGVASWKPNPWMIHDMHGNVREWVWDRYGPYPDRPIKNYRGSSQGNHYIVRGGSFLSPPWYLRSAARDTITDRGRDIGFRCARGPIDVP</sequence>
<keyword evidence="9" id="KW-1185">Reference proteome</keyword>
<dbReference type="CDD" id="cd14014">
    <property type="entry name" value="STKc_PknB_like"/>
    <property type="match status" value="1"/>
</dbReference>
<evidence type="ECO:0000256" key="6">
    <source>
        <dbReference type="SAM" id="Phobius"/>
    </source>
</evidence>
<feature type="compositionally biased region" description="Basic and acidic residues" evidence="5">
    <location>
        <begin position="643"/>
        <end position="704"/>
    </location>
</feature>
<dbReference type="SMART" id="SM00220">
    <property type="entry name" value="S_TKc"/>
    <property type="match status" value="1"/>
</dbReference>
<dbReference type="PANTHER" id="PTHR23150">
    <property type="entry name" value="SULFATASE MODIFYING FACTOR 1, 2"/>
    <property type="match status" value="1"/>
</dbReference>
<dbReference type="RefSeq" id="WP_269039621.1">
    <property type="nucleotide sequence ID" value="NZ_CP114040.1"/>
</dbReference>
<feature type="region of interest" description="Disordered" evidence="5">
    <location>
        <begin position="1231"/>
        <end position="1267"/>
    </location>
</feature>
<dbReference type="Proteomes" id="UP001164459">
    <property type="component" value="Chromosome"/>
</dbReference>
<dbReference type="InterPro" id="IPR017441">
    <property type="entry name" value="Protein_kinase_ATP_BS"/>
</dbReference>
<evidence type="ECO:0000256" key="4">
    <source>
        <dbReference type="SAM" id="Coils"/>
    </source>
</evidence>
<feature type="transmembrane region" description="Helical" evidence="6">
    <location>
        <begin position="914"/>
        <end position="935"/>
    </location>
</feature>
<dbReference type="InterPro" id="IPR051043">
    <property type="entry name" value="Sulfatase_Mod_Factor_Kinase"/>
</dbReference>
<feature type="compositionally biased region" description="Basic and acidic residues" evidence="5">
    <location>
        <begin position="1231"/>
        <end position="1245"/>
    </location>
</feature>
<dbReference type="InterPro" id="IPR000719">
    <property type="entry name" value="Prot_kinase_dom"/>
</dbReference>
<dbReference type="Gene3D" id="1.10.510.10">
    <property type="entry name" value="Transferase(Phosphotransferase) domain 1"/>
    <property type="match status" value="1"/>
</dbReference>
<feature type="domain" description="Protein kinase" evidence="7">
    <location>
        <begin position="220"/>
        <end position="500"/>
    </location>
</feature>
<dbReference type="PROSITE" id="PS00108">
    <property type="entry name" value="PROTEIN_KINASE_ST"/>
    <property type="match status" value="1"/>
</dbReference>
<accession>A0ABY7HDB8</accession>
<feature type="transmembrane region" description="Helical" evidence="6">
    <location>
        <begin position="884"/>
        <end position="902"/>
    </location>
</feature>
<dbReference type="InterPro" id="IPR008271">
    <property type="entry name" value="Ser/Thr_kinase_AS"/>
</dbReference>
<organism evidence="8 9">
    <name type="scientific">Nannocystis punicea</name>
    <dbReference type="NCBI Taxonomy" id="2995304"/>
    <lineage>
        <taxon>Bacteria</taxon>
        <taxon>Pseudomonadati</taxon>
        <taxon>Myxococcota</taxon>
        <taxon>Polyangia</taxon>
        <taxon>Nannocystales</taxon>
        <taxon>Nannocystaceae</taxon>
        <taxon>Nannocystis</taxon>
    </lineage>
</organism>
<dbReference type="InterPro" id="IPR005532">
    <property type="entry name" value="SUMF_dom"/>
</dbReference>
<keyword evidence="6" id="KW-0812">Transmembrane</keyword>
<dbReference type="InterPro" id="IPR016187">
    <property type="entry name" value="CTDL_fold"/>
</dbReference>
<keyword evidence="8" id="KW-0808">Transferase</keyword>
<dbReference type="Pfam" id="PF00069">
    <property type="entry name" value="Pkinase"/>
    <property type="match status" value="1"/>
</dbReference>
<feature type="compositionally biased region" description="Low complexity" evidence="5">
    <location>
        <begin position="1246"/>
        <end position="1259"/>
    </location>
</feature>
<dbReference type="PROSITE" id="PS50011">
    <property type="entry name" value="PROTEIN_KINASE_DOM"/>
    <property type="match status" value="1"/>
</dbReference>
<dbReference type="Gene3D" id="3.30.200.20">
    <property type="entry name" value="Phosphorylase Kinase, domain 1"/>
    <property type="match status" value="1"/>
</dbReference>
<feature type="transmembrane region" description="Helical" evidence="6">
    <location>
        <begin position="1090"/>
        <end position="1107"/>
    </location>
</feature>
<dbReference type="SUPFAM" id="SSF56112">
    <property type="entry name" value="Protein kinase-like (PK-like)"/>
    <property type="match status" value="1"/>
</dbReference>
<reference evidence="8" key="1">
    <citation type="submission" date="2022-11" db="EMBL/GenBank/DDBJ databases">
        <title>Minimal conservation of predation-associated metabolite biosynthetic gene clusters underscores biosynthetic potential of Myxococcota including descriptions for ten novel species: Archangium lansinium sp. nov., Myxococcus landrumus sp. nov., Nannocystis bai.</title>
        <authorList>
            <person name="Ahearne A."/>
            <person name="Stevens C."/>
            <person name="Dowd S."/>
        </authorList>
    </citation>
    <scope>NUCLEOTIDE SEQUENCE</scope>
    <source>
        <strain evidence="8">Fl3</strain>
    </source>
</reference>
<feature type="region of interest" description="Disordered" evidence="5">
    <location>
        <begin position="532"/>
        <end position="704"/>
    </location>
</feature>
<feature type="coiled-coil region" evidence="4">
    <location>
        <begin position="454"/>
        <end position="503"/>
    </location>
</feature>
<keyword evidence="2 3" id="KW-0067">ATP-binding</keyword>
<feature type="transmembrane region" description="Helical" evidence="6">
    <location>
        <begin position="1043"/>
        <end position="1061"/>
    </location>
</feature>
<dbReference type="InterPro" id="IPR011009">
    <property type="entry name" value="Kinase-like_dom_sf"/>
</dbReference>